<name>A0A2I2KVQ9_9ACTN</name>
<evidence type="ECO:0000313" key="2">
    <source>
        <dbReference type="Proteomes" id="UP000234331"/>
    </source>
</evidence>
<accession>A0A2I2KVQ9</accession>
<organism evidence="1 2">
    <name type="scientific">Frankia canadensis</name>
    <dbReference type="NCBI Taxonomy" id="1836972"/>
    <lineage>
        <taxon>Bacteria</taxon>
        <taxon>Bacillati</taxon>
        <taxon>Actinomycetota</taxon>
        <taxon>Actinomycetes</taxon>
        <taxon>Frankiales</taxon>
        <taxon>Frankiaceae</taxon>
        <taxon>Frankia</taxon>
    </lineage>
</organism>
<reference evidence="1 2" key="1">
    <citation type="submission" date="2017-06" db="EMBL/GenBank/DDBJ databases">
        <authorList>
            <person name="Kim H.J."/>
            <person name="Triplett B.A."/>
        </authorList>
    </citation>
    <scope>NUCLEOTIDE SEQUENCE [LARGE SCALE GENOMIC DNA]</scope>
    <source>
        <strain evidence="1">FRACA_ARgP5</strain>
    </source>
</reference>
<protein>
    <submittedName>
        <fullName evidence="1">Uncharacterized protein</fullName>
    </submittedName>
</protein>
<proteinExistence type="predicted"/>
<dbReference type="AlphaFoldDB" id="A0A2I2KVQ9"/>
<evidence type="ECO:0000313" key="1">
    <source>
        <dbReference type="EMBL" id="SNQ49738.1"/>
    </source>
</evidence>
<dbReference type="Proteomes" id="UP000234331">
    <property type="component" value="Unassembled WGS sequence"/>
</dbReference>
<keyword evidence="2" id="KW-1185">Reference proteome</keyword>
<sequence>MPPRLFARLRDDVIPGARSKGIDVLVSAAYHSRGDDWGMVTNPSTG</sequence>
<dbReference type="EMBL" id="FZMO01000301">
    <property type="protein sequence ID" value="SNQ49738.1"/>
    <property type="molecule type" value="Genomic_DNA"/>
</dbReference>
<gene>
    <name evidence="1" type="ORF">FRACA_370015</name>
</gene>